<keyword evidence="2" id="KW-0472">Membrane</keyword>
<evidence type="ECO:0000313" key="3">
    <source>
        <dbReference type="EMBL" id="KAH3847984.1"/>
    </source>
</evidence>
<reference evidence="3" key="1">
    <citation type="journal article" date="2019" name="bioRxiv">
        <title>The Genome of the Zebra Mussel, Dreissena polymorpha: A Resource for Invasive Species Research.</title>
        <authorList>
            <person name="McCartney M.A."/>
            <person name="Auch B."/>
            <person name="Kono T."/>
            <person name="Mallez S."/>
            <person name="Zhang Y."/>
            <person name="Obille A."/>
            <person name="Becker A."/>
            <person name="Abrahante J.E."/>
            <person name="Garbe J."/>
            <person name="Badalamenti J.P."/>
            <person name="Herman A."/>
            <person name="Mangelson H."/>
            <person name="Liachko I."/>
            <person name="Sullivan S."/>
            <person name="Sone E.D."/>
            <person name="Koren S."/>
            <person name="Silverstein K.A.T."/>
            <person name="Beckman K.B."/>
            <person name="Gohl D.M."/>
        </authorList>
    </citation>
    <scope>NUCLEOTIDE SEQUENCE</scope>
    <source>
        <strain evidence="3">Duluth1</strain>
        <tissue evidence="3">Whole animal</tissue>
    </source>
</reference>
<feature type="compositionally biased region" description="Polar residues" evidence="1">
    <location>
        <begin position="1"/>
        <end position="23"/>
    </location>
</feature>
<dbReference type="EMBL" id="JAIWYP010000003">
    <property type="protein sequence ID" value="KAH3847984.1"/>
    <property type="molecule type" value="Genomic_DNA"/>
</dbReference>
<evidence type="ECO:0000313" key="4">
    <source>
        <dbReference type="Proteomes" id="UP000828390"/>
    </source>
</evidence>
<evidence type="ECO:0000256" key="2">
    <source>
        <dbReference type="SAM" id="Phobius"/>
    </source>
</evidence>
<feature type="transmembrane region" description="Helical" evidence="2">
    <location>
        <begin position="136"/>
        <end position="157"/>
    </location>
</feature>
<dbReference type="Proteomes" id="UP000828390">
    <property type="component" value="Unassembled WGS sequence"/>
</dbReference>
<evidence type="ECO:0008006" key="5">
    <source>
        <dbReference type="Google" id="ProtNLM"/>
    </source>
</evidence>
<evidence type="ECO:0000256" key="1">
    <source>
        <dbReference type="SAM" id="MobiDB-lite"/>
    </source>
</evidence>
<sequence length="159" mass="18497">MEGSQSVKRSSTISESDVTQLTSELPRVARSMSADYGETADGARMSKFSGYIKRRSFRRRPSKRLVIPEKNYGHDSATYEAIRQRVLQERAVTNAIEALHERWNMLMFRYEDCTTLNEERKKRRLMKLNVKRQMELITIVTLFLVACLPIVVVMFIACR</sequence>
<name>A0A9D4KYI4_DREPO</name>
<protein>
    <recommendedName>
        <fullName evidence="5">Transmembrane protein</fullName>
    </recommendedName>
</protein>
<feature type="region of interest" description="Disordered" evidence="1">
    <location>
        <begin position="1"/>
        <end position="26"/>
    </location>
</feature>
<proteinExistence type="predicted"/>
<organism evidence="3 4">
    <name type="scientific">Dreissena polymorpha</name>
    <name type="common">Zebra mussel</name>
    <name type="synonym">Mytilus polymorpha</name>
    <dbReference type="NCBI Taxonomy" id="45954"/>
    <lineage>
        <taxon>Eukaryota</taxon>
        <taxon>Metazoa</taxon>
        <taxon>Spiralia</taxon>
        <taxon>Lophotrochozoa</taxon>
        <taxon>Mollusca</taxon>
        <taxon>Bivalvia</taxon>
        <taxon>Autobranchia</taxon>
        <taxon>Heteroconchia</taxon>
        <taxon>Euheterodonta</taxon>
        <taxon>Imparidentia</taxon>
        <taxon>Neoheterodontei</taxon>
        <taxon>Myida</taxon>
        <taxon>Dreissenoidea</taxon>
        <taxon>Dreissenidae</taxon>
        <taxon>Dreissena</taxon>
    </lineage>
</organism>
<reference evidence="3" key="2">
    <citation type="submission" date="2020-11" db="EMBL/GenBank/DDBJ databases">
        <authorList>
            <person name="McCartney M.A."/>
            <person name="Auch B."/>
            <person name="Kono T."/>
            <person name="Mallez S."/>
            <person name="Becker A."/>
            <person name="Gohl D.M."/>
            <person name="Silverstein K.A.T."/>
            <person name="Koren S."/>
            <person name="Bechman K.B."/>
            <person name="Herman A."/>
            <person name="Abrahante J.E."/>
            <person name="Garbe J."/>
        </authorList>
    </citation>
    <scope>NUCLEOTIDE SEQUENCE</scope>
    <source>
        <strain evidence="3">Duluth1</strain>
        <tissue evidence="3">Whole animal</tissue>
    </source>
</reference>
<accession>A0A9D4KYI4</accession>
<comment type="caution">
    <text evidence="3">The sequence shown here is derived from an EMBL/GenBank/DDBJ whole genome shotgun (WGS) entry which is preliminary data.</text>
</comment>
<gene>
    <name evidence="3" type="ORF">DPMN_090320</name>
</gene>
<keyword evidence="4" id="KW-1185">Reference proteome</keyword>
<keyword evidence="2" id="KW-1133">Transmembrane helix</keyword>
<dbReference type="AlphaFoldDB" id="A0A9D4KYI4"/>
<keyword evidence="2" id="KW-0812">Transmembrane</keyword>